<dbReference type="AlphaFoldDB" id="A0A9D4HB93"/>
<evidence type="ECO:0000313" key="2">
    <source>
        <dbReference type="Proteomes" id="UP000828390"/>
    </source>
</evidence>
<name>A0A9D4HB93_DREPO</name>
<reference evidence="1" key="1">
    <citation type="journal article" date="2019" name="bioRxiv">
        <title>The Genome of the Zebra Mussel, Dreissena polymorpha: A Resource for Invasive Species Research.</title>
        <authorList>
            <person name="McCartney M.A."/>
            <person name="Auch B."/>
            <person name="Kono T."/>
            <person name="Mallez S."/>
            <person name="Zhang Y."/>
            <person name="Obille A."/>
            <person name="Becker A."/>
            <person name="Abrahante J.E."/>
            <person name="Garbe J."/>
            <person name="Badalamenti J.P."/>
            <person name="Herman A."/>
            <person name="Mangelson H."/>
            <person name="Liachko I."/>
            <person name="Sullivan S."/>
            <person name="Sone E.D."/>
            <person name="Koren S."/>
            <person name="Silverstein K.A.T."/>
            <person name="Beckman K.B."/>
            <person name="Gohl D.M."/>
        </authorList>
    </citation>
    <scope>NUCLEOTIDE SEQUENCE</scope>
    <source>
        <strain evidence="1">Duluth1</strain>
        <tissue evidence="1">Whole animal</tissue>
    </source>
</reference>
<protein>
    <submittedName>
        <fullName evidence="1">Uncharacterized protein</fullName>
    </submittedName>
</protein>
<reference evidence="1" key="2">
    <citation type="submission" date="2020-11" db="EMBL/GenBank/DDBJ databases">
        <authorList>
            <person name="McCartney M.A."/>
            <person name="Auch B."/>
            <person name="Kono T."/>
            <person name="Mallez S."/>
            <person name="Becker A."/>
            <person name="Gohl D.M."/>
            <person name="Silverstein K.A.T."/>
            <person name="Koren S."/>
            <person name="Bechman K.B."/>
            <person name="Herman A."/>
            <person name="Abrahante J.E."/>
            <person name="Garbe J."/>
        </authorList>
    </citation>
    <scope>NUCLEOTIDE SEQUENCE</scope>
    <source>
        <strain evidence="1">Duluth1</strain>
        <tissue evidence="1">Whole animal</tissue>
    </source>
</reference>
<gene>
    <name evidence="1" type="ORF">DPMN_104259</name>
</gene>
<keyword evidence="2" id="KW-1185">Reference proteome</keyword>
<proteinExistence type="predicted"/>
<dbReference type="Proteomes" id="UP000828390">
    <property type="component" value="Unassembled WGS sequence"/>
</dbReference>
<evidence type="ECO:0000313" key="1">
    <source>
        <dbReference type="EMBL" id="KAH3831000.1"/>
    </source>
</evidence>
<accession>A0A9D4HB93</accession>
<organism evidence="1 2">
    <name type="scientific">Dreissena polymorpha</name>
    <name type="common">Zebra mussel</name>
    <name type="synonym">Mytilus polymorpha</name>
    <dbReference type="NCBI Taxonomy" id="45954"/>
    <lineage>
        <taxon>Eukaryota</taxon>
        <taxon>Metazoa</taxon>
        <taxon>Spiralia</taxon>
        <taxon>Lophotrochozoa</taxon>
        <taxon>Mollusca</taxon>
        <taxon>Bivalvia</taxon>
        <taxon>Autobranchia</taxon>
        <taxon>Heteroconchia</taxon>
        <taxon>Euheterodonta</taxon>
        <taxon>Imparidentia</taxon>
        <taxon>Neoheterodontei</taxon>
        <taxon>Myida</taxon>
        <taxon>Dreissenoidea</taxon>
        <taxon>Dreissenidae</taxon>
        <taxon>Dreissena</taxon>
    </lineage>
</organism>
<dbReference type="EMBL" id="JAIWYP010000004">
    <property type="protein sequence ID" value="KAH3831000.1"/>
    <property type="molecule type" value="Genomic_DNA"/>
</dbReference>
<comment type="caution">
    <text evidence="1">The sequence shown here is derived from an EMBL/GenBank/DDBJ whole genome shotgun (WGS) entry which is preliminary data.</text>
</comment>
<sequence>MFRNGSYDIFSPQLCHLYEHGASVVFVQIGNFVAANIKTFLSNLSKRNDVPIGEMTSLRLFAGKKANNQATTFRHVHFSRALIGVELRDIAENTRQTSYIRKRRKNIFENFGATRFENDSDLMLIGITWKGMKFPIIQSSTNKGSWSCSMNNSLPVIHIITILE</sequence>